<dbReference type="AlphaFoldDB" id="A0A9P7RCJ1"/>
<dbReference type="EMBL" id="JAESDN010000002">
    <property type="protein sequence ID" value="KAG7054975.1"/>
    <property type="molecule type" value="Genomic_DNA"/>
</dbReference>
<dbReference type="Proteomes" id="UP000699042">
    <property type="component" value="Unassembled WGS sequence"/>
</dbReference>
<reference evidence="1" key="1">
    <citation type="submission" date="2021-05" db="EMBL/GenBank/DDBJ databases">
        <title>Comparative genomics of three Colletotrichum scovillei strains and genetic complementation revealed genes involved fungal growth and virulence on chili pepper.</title>
        <authorList>
            <person name="Hsieh D.-K."/>
            <person name="Chuang S.-C."/>
            <person name="Chen C.-Y."/>
            <person name="Chao Y.-T."/>
            <person name="Lu M.-Y.J."/>
            <person name="Lee M.-H."/>
            <person name="Shih M.-C."/>
        </authorList>
    </citation>
    <scope>NUCLEOTIDE SEQUENCE</scope>
    <source>
        <strain evidence="1">Coll-153</strain>
    </source>
</reference>
<accession>A0A9P7RCJ1</accession>
<organism evidence="1 2">
    <name type="scientific">Colletotrichum scovillei</name>
    <dbReference type="NCBI Taxonomy" id="1209932"/>
    <lineage>
        <taxon>Eukaryota</taxon>
        <taxon>Fungi</taxon>
        <taxon>Dikarya</taxon>
        <taxon>Ascomycota</taxon>
        <taxon>Pezizomycotina</taxon>
        <taxon>Sordariomycetes</taxon>
        <taxon>Hypocreomycetidae</taxon>
        <taxon>Glomerellales</taxon>
        <taxon>Glomerellaceae</taxon>
        <taxon>Colletotrichum</taxon>
        <taxon>Colletotrichum acutatum species complex</taxon>
    </lineage>
</organism>
<evidence type="ECO:0000313" key="2">
    <source>
        <dbReference type="Proteomes" id="UP000699042"/>
    </source>
</evidence>
<proteinExistence type="predicted"/>
<sequence>MKADNLDTYHARPSKVLPKCTYYYIYIHTYPYS</sequence>
<name>A0A9P7RCJ1_9PEZI</name>
<gene>
    <name evidence="1" type="ORF">JMJ77_007445</name>
</gene>
<comment type="caution">
    <text evidence="1">The sequence shown here is derived from an EMBL/GenBank/DDBJ whole genome shotgun (WGS) entry which is preliminary data.</text>
</comment>
<evidence type="ECO:0000313" key="1">
    <source>
        <dbReference type="EMBL" id="KAG7054975.1"/>
    </source>
</evidence>
<keyword evidence="2" id="KW-1185">Reference proteome</keyword>
<protein>
    <submittedName>
        <fullName evidence="1">Uncharacterized protein</fullName>
    </submittedName>
</protein>